<sequence length="51" mass="5725">MGSTISPRASLKRRGGGETLVNSDQLSFRRGIGKSSHFSWRLIESTNEFNR</sequence>
<dbReference type="Proteomes" id="UP000078541">
    <property type="component" value="Unassembled WGS sequence"/>
</dbReference>
<accession>A0A195FNT0</accession>
<reference evidence="1 2" key="1">
    <citation type="submission" date="2016-03" db="EMBL/GenBank/DDBJ databases">
        <title>Trachymyrmex septentrionalis WGS genome.</title>
        <authorList>
            <person name="Nygaard S."/>
            <person name="Hu H."/>
            <person name="Boomsma J."/>
            <person name="Zhang G."/>
        </authorList>
    </citation>
    <scope>NUCLEOTIDE SEQUENCE [LARGE SCALE GENOMIC DNA]</scope>
    <source>
        <strain evidence="1">Tsep2-gDNA-1</strain>
        <tissue evidence="1">Whole body</tissue>
    </source>
</reference>
<name>A0A195FNT0_9HYME</name>
<evidence type="ECO:0000313" key="2">
    <source>
        <dbReference type="Proteomes" id="UP000078541"/>
    </source>
</evidence>
<proteinExistence type="predicted"/>
<gene>
    <name evidence="1" type="ORF">ALC56_03343</name>
</gene>
<dbReference type="EMBL" id="KQ981382">
    <property type="protein sequence ID" value="KYN42205.1"/>
    <property type="molecule type" value="Genomic_DNA"/>
</dbReference>
<keyword evidence="2" id="KW-1185">Reference proteome</keyword>
<protein>
    <submittedName>
        <fullName evidence="1">Uncharacterized protein</fullName>
    </submittedName>
</protein>
<evidence type="ECO:0000313" key="1">
    <source>
        <dbReference type="EMBL" id="KYN42205.1"/>
    </source>
</evidence>
<organism evidence="1 2">
    <name type="scientific">Trachymyrmex septentrionalis</name>
    <dbReference type="NCBI Taxonomy" id="34720"/>
    <lineage>
        <taxon>Eukaryota</taxon>
        <taxon>Metazoa</taxon>
        <taxon>Ecdysozoa</taxon>
        <taxon>Arthropoda</taxon>
        <taxon>Hexapoda</taxon>
        <taxon>Insecta</taxon>
        <taxon>Pterygota</taxon>
        <taxon>Neoptera</taxon>
        <taxon>Endopterygota</taxon>
        <taxon>Hymenoptera</taxon>
        <taxon>Apocrita</taxon>
        <taxon>Aculeata</taxon>
        <taxon>Formicoidea</taxon>
        <taxon>Formicidae</taxon>
        <taxon>Myrmicinae</taxon>
        <taxon>Trachymyrmex</taxon>
    </lineage>
</organism>
<dbReference type="AlphaFoldDB" id="A0A195FNT0"/>